<dbReference type="Proteomes" id="UP000694906">
    <property type="component" value="Unplaced"/>
</dbReference>
<gene>
    <name evidence="3" type="primary">Fxyd6</name>
</gene>
<evidence type="ECO:0000313" key="3">
    <source>
        <dbReference type="RefSeq" id="XP_021093368.1"/>
    </source>
</evidence>
<accession>A0AAX6RAJ4</accession>
<dbReference type="CTD" id="53826"/>
<dbReference type="GeneID" id="101703520"/>
<protein>
    <submittedName>
        <fullName evidence="3">FXYD domain-containing ion transport regulator 6 isoform X4</fullName>
    </submittedName>
</protein>
<dbReference type="AlphaFoldDB" id="A0AAX6RAJ4"/>
<sequence>MKHLLRAKPPKASLPFSQFTISERHQLCHCVCLAPFPPSPEEKRRGTADCKSAPAPASLLGRAAAPVASRSSVALRGNLPRARSPAPRRRGPGRGGGRGQRGLRGAATQKPPAGGSPGAQPAPTQRSREAGKLRRPRPLPCPQPATPRLRGPRSARPPGIGLEGSGCAELPLPSNPLGHLEKAQRALRNQVYVGRVLTHQESD</sequence>
<evidence type="ECO:0000313" key="2">
    <source>
        <dbReference type="Proteomes" id="UP000694906"/>
    </source>
</evidence>
<evidence type="ECO:0000256" key="1">
    <source>
        <dbReference type="SAM" id="MobiDB-lite"/>
    </source>
</evidence>
<organism evidence="2 3">
    <name type="scientific">Heterocephalus glaber</name>
    <name type="common">Naked mole rat</name>
    <dbReference type="NCBI Taxonomy" id="10181"/>
    <lineage>
        <taxon>Eukaryota</taxon>
        <taxon>Metazoa</taxon>
        <taxon>Chordata</taxon>
        <taxon>Craniata</taxon>
        <taxon>Vertebrata</taxon>
        <taxon>Euteleostomi</taxon>
        <taxon>Mammalia</taxon>
        <taxon>Eutheria</taxon>
        <taxon>Euarchontoglires</taxon>
        <taxon>Glires</taxon>
        <taxon>Rodentia</taxon>
        <taxon>Hystricomorpha</taxon>
        <taxon>Bathyergidae</taxon>
        <taxon>Heterocephalus</taxon>
    </lineage>
</organism>
<feature type="region of interest" description="Disordered" evidence="1">
    <location>
        <begin position="59"/>
        <end position="176"/>
    </location>
</feature>
<feature type="compositionally biased region" description="Low complexity" evidence="1">
    <location>
        <begin position="62"/>
        <end position="85"/>
    </location>
</feature>
<feature type="compositionally biased region" description="Gly residues" evidence="1">
    <location>
        <begin position="93"/>
        <end position="102"/>
    </location>
</feature>
<name>A0AAX6RAJ4_HETGA</name>
<reference evidence="3" key="1">
    <citation type="submission" date="2025-08" db="UniProtKB">
        <authorList>
            <consortium name="RefSeq"/>
        </authorList>
    </citation>
    <scope>IDENTIFICATION</scope>
</reference>
<feature type="compositionally biased region" description="Low complexity" evidence="1">
    <location>
        <begin position="103"/>
        <end position="123"/>
    </location>
</feature>
<keyword evidence="2" id="KW-1185">Reference proteome</keyword>
<dbReference type="RefSeq" id="XP_021093368.1">
    <property type="nucleotide sequence ID" value="XM_021237709.1"/>
</dbReference>
<proteinExistence type="predicted"/>